<keyword evidence="3" id="KW-0808">Transferase</keyword>
<protein>
    <submittedName>
        <fullName evidence="3">UDP-Glycosyltransferase/glycogen phosphorylase</fullName>
    </submittedName>
</protein>
<dbReference type="Pfam" id="PF06722">
    <property type="entry name" value="EryCIII-like_C"/>
    <property type="match status" value="1"/>
</dbReference>
<evidence type="ECO:0000259" key="2">
    <source>
        <dbReference type="Pfam" id="PF06722"/>
    </source>
</evidence>
<dbReference type="InterPro" id="IPR010610">
    <property type="entry name" value="EryCIII-like_C"/>
</dbReference>
<feature type="domain" description="Erythromycin biosynthesis protein CIII-like C-terminal" evidence="2">
    <location>
        <begin position="379"/>
        <end position="463"/>
    </location>
</feature>
<dbReference type="OrthoDB" id="5835829at2759"/>
<feature type="region of interest" description="Disordered" evidence="1">
    <location>
        <begin position="1"/>
        <end position="34"/>
    </location>
</feature>
<keyword evidence="4" id="KW-1185">Reference proteome</keyword>
<dbReference type="RefSeq" id="XP_031919066.1">
    <property type="nucleotide sequence ID" value="XM_032062263.1"/>
</dbReference>
<reference evidence="3 4" key="1">
    <citation type="submission" date="2019-04" db="EMBL/GenBank/DDBJ databases">
        <title>Friends and foes A comparative genomics study of 23 Aspergillus species from section Flavi.</title>
        <authorList>
            <consortium name="DOE Joint Genome Institute"/>
            <person name="Kjaerbolling I."/>
            <person name="Vesth T."/>
            <person name="Frisvad J.C."/>
            <person name="Nybo J.L."/>
            <person name="Theobald S."/>
            <person name="Kildgaard S."/>
            <person name="Isbrandt T."/>
            <person name="Kuo A."/>
            <person name="Sato A."/>
            <person name="Lyhne E.K."/>
            <person name="Kogle M.E."/>
            <person name="Wiebenga A."/>
            <person name="Kun R.S."/>
            <person name="Lubbers R.J."/>
            <person name="Makela M.R."/>
            <person name="Barry K."/>
            <person name="Chovatia M."/>
            <person name="Clum A."/>
            <person name="Daum C."/>
            <person name="Haridas S."/>
            <person name="He G."/>
            <person name="LaButti K."/>
            <person name="Lipzen A."/>
            <person name="Mondo S."/>
            <person name="Riley R."/>
            <person name="Salamov A."/>
            <person name="Simmons B.A."/>
            <person name="Magnuson J.K."/>
            <person name="Henrissat B."/>
            <person name="Mortensen U.H."/>
            <person name="Larsen T.O."/>
            <person name="Devries R.P."/>
            <person name="Grigoriev I.V."/>
            <person name="Machida M."/>
            <person name="Baker S.E."/>
            <person name="Andersen M.R."/>
        </authorList>
    </citation>
    <scope>NUCLEOTIDE SEQUENCE [LARGE SCALE GENOMIC DNA]</scope>
    <source>
        <strain evidence="3 4">CBS 117625</strain>
    </source>
</reference>
<feature type="compositionally biased region" description="Low complexity" evidence="1">
    <location>
        <begin position="21"/>
        <end position="34"/>
    </location>
</feature>
<feature type="region of interest" description="Disordered" evidence="1">
    <location>
        <begin position="98"/>
        <end position="117"/>
    </location>
</feature>
<evidence type="ECO:0000313" key="4">
    <source>
        <dbReference type="Proteomes" id="UP000325672"/>
    </source>
</evidence>
<evidence type="ECO:0000313" key="3">
    <source>
        <dbReference type="EMBL" id="KAE8143003.1"/>
    </source>
</evidence>
<dbReference type="EMBL" id="ML743553">
    <property type="protein sequence ID" value="KAE8143003.1"/>
    <property type="molecule type" value="Genomic_DNA"/>
</dbReference>
<dbReference type="AlphaFoldDB" id="A0A5N6T9L6"/>
<evidence type="ECO:0000256" key="1">
    <source>
        <dbReference type="SAM" id="MobiDB-lite"/>
    </source>
</evidence>
<dbReference type="GeneID" id="43646473"/>
<dbReference type="SUPFAM" id="SSF53756">
    <property type="entry name" value="UDP-Glycosyltransferase/glycogen phosphorylase"/>
    <property type="match status" value="1"/>
</dbReference>
<proteinExistence type="predicted"/>
<name>A0A5N6T9L6_ASPPS</name>
<accession>A0A5N6T9L6</accession>
<organism evidence="3 4">
    <name type="scientific">Aspergillus pseudotamarii</name>
    <dbReference type="NCBI Taxonomy" id="132259"/>
    <lineage>
        <taxon>Eukaryota</taxon>
        <taxon>Fungi</taxon>
        <taxon>Dikarya</taxon>
        <taxon>Ascomycota</taxon>
        <taxon>Pezizomycotina</taxon>
        <taxon>Eurotiomycetes</taxon>
        <taxon>Eurotiomycetidae</taxon>
        <taxon>Eurotiales</taxon>
        <taxon>Aspergillaceae</taxon>
        <taxon>Aspergillus</taxon>
        <taxon>Aspergillus subgen. Circumdati</taxon>
    </lineage>
</organism>
<gene>
    <name evidence="3" type="ORF">BDV38DRAFT_293480</name>
</gene>
<dbReference type="Proteomes" id="UP000325672">
    <property type="component" value="Unassembled WGS sequence"/>
</dbReference>
<dbReference type="PANTHER" id="PTHR48050">
    <property type="entry name" value="STEROL 3-BETA-GLUCOSYLTRANSFERASE"/>
    <property type="match status" value="1"/>
</dbReference>
<sequence>MVEEKDSQFHGMHQAPDDSSDSPPAYSPPASSIASSEVSFWTVEPDFAPDFTNASQQGSRWATVRENREFSTHLGCRSRTSAFIQAFLQPKAQPQLVKARPDSQILPEDGPSDRQVRPELRGVPLDIVIMVVGENIEPFIAVGKRLLQDSHRVRIAAHVSWESLTVGSIRRSLYQSYHNSWRACIASYKGECRPFLADVIIANPLAHAHIHCAERLSIPLHIMSTMIWSPTKKLPHPLAHIEGSEDMDQNTANLLSYALVEETTWNTIIEPINQFRQDVLGLNSISSATGGRLMVDNQIPHTYFCPEMLVPRPRDWDNMIDLSDFIDSGSPPIYFMLQENTMESPGMLARAIQDTVVKHGLRAILSQGCRDICRILNNDNVFLADTIPHGWLLPRVAVVVHSGSIDQSELALRYGKPSVVIPHAADQLSRGISLSRIGAAAAPLMSNMVSPNALYQALEFCLRPDIQESTRAVQNQVHDESGLERAVQAFYHWLPPQVQECDITNQNLAMYQVWNRPSLRISPEAAAVLVEERFIKQIDIVLITRQVYNIECESSRPLEGTARDYWNGVTVAAKNIATSSDLVSMLPGMQRKGDESSEKKPKRKNLAKDVGIGTARFFGNIALLPFTRQSTEDKSKALPSSVTISQIKARDEEHAEAICRRHLDRGFKSPMLKCPDFRRLVADRYQDWGSI</sequence>
<dbReference type="PANTHER" id="PTHR48050:SF13">
    <property type="entry name" value="STEROL 3-BETA-GLUCOSYLTRANSFERASE UGT80A2"/>
    <property type="match status" value="1"/>
</dbReference>
<dbReference type="GO" id="GO:0016757">
    <property type="term" value="F:glycosyltransferase activity"/>
    <property type="evidence" value="ECO:0007669"/>
    <property type="project" value="UniProtKB-ARBA"/>
</dbReference>
<dbReference type="InterPro" id="IPR050426">
    <property type="entry name" value="Glycosyltransferase_28"/>
</dbReference>
<dbReference type="Gene3D" id="3.40.50.2000">
    <property type="entry name" value="Glycogen Phosphorylase B"/>
    <property type="match status" value="2"/>
</dbReference>